<comment type="caution">
    <text evidence="8">The sequence shown here is derived from an EMBL/GenBank/DDBJ whole genome shotgun (WGS) entry which is preliminary data.</text>
</comment>
<evidence type="ECO:0000259" key="7">
    <source>
        <dbReference type="Pfam" id="PF08281"/>
    </source>
</evidence>
<evidence type="ECO:0008006" key="10">
    <source>
        <dbReference type="Google" id="ProtNLM"/>
    </source>
</evidence>
<dbReference type="Gene3D" id="1.10.10.10">
    <property type="entry name" value="Winged helix-like DNA-binding domain superfamily/Winged helix DNA-binding domain"/>
    <property type="match status" value="1"/>
</dbReference>
<dbReference type="GO" id="GO:0016987">
    <property type="term" value="F:sigma factor activity"/>
    <property type="evidence" value="ECO:0007669"/>
    <property type="project" value="UniProtKB-KW"/>
</dbReference>
<dbReference type="InterPro" id="IPR039425">
    <property type="entry name" value="RNA_pol_sigma-70-like"/>
</dbReference>
<feature type="domain" description="RNA polymerase sigma factor 70 region 4 type 2" evidence="7">
    <location>
        <begin position="128"/>
        <end position="180"/>
    </location>
</feature>
<dbReference type="SUPFAM" id="SSF88946">
    <property type="entry name" value="Sigma2 domain of RNA polymerase sigma factors"/>
    <property type="match status" value="1"/>
</dbReference>
<evidence type="ECO:0000256" key="1">
    <source>
        <dbReference type="ARBA" id="ARBA00010641"/>
    </source>
</evidence>
<organism evidence="8 9">
    <name type="scientific">Candidatus Uhrbacteria bacterium RIFCSPLOWO2_01_FULL_47_24</name>
    <dbReference type="NCBI Taxonomy" id="1802401"/>
    <lineage>
        <taxon>Bacteria</taxon>
        <taxon>Candidatus Uhriibacteriota</taxon>
    </lineage>
</organism>
<dbReference type="InterPro" id="IPR013325">
    <property type="entry name" value="RNA_pol_sigma_r2"/>
</dbReference>
<dbReference type="InterPro" id="IPR013249">
    <property type="entry name" value="RNA_pol_sigma70_r4_t2"/>
</dbReference>
<reference evidence="8 9" key="1">
    <citation type="journal article" date="2016" name="Nat. Commun.">
        <title>Thousands of microbial genomes shed light on interconnected biogeochemical processes in an aquifer system.</title>
        <authorList>
            <person name="Anantharaman K."/>
            <person name="Brown C.T."/>
            <person name="Hug L.A."/>
            <person name="Sharon I."/>
            <person name="Castelle C.J."/>
            <person name="Probst A.J."/>
            <person name="Thomas B.C."/>
            <person name="Singh A."/>
            <person name="Wilkins M.J."/>
            <person name="Karaoz U."/>
            <person name="Brodie E.L."/>
            <person name="Williams K.H."/>
            <person name="Hubbard S.S."/>
            <person name="Banfield J.F."/>
        </authorList>
    </citation>
    <scope>NUCLEOTIDE SEQUENCE [LARGE SCALE GENOMIC DNA]</scope>
</reference>
<feature type="domain" description="RNA polymerase sigma-70 region 2" evidence="6">
    <location>
        <begin position="25"/>
        <end position="93"/>
    </location>
</feature>
<dbReference type="EMBL" id="MGEJ01000003">
    <property type="protein sequence ID" value="OGL81725.1"/>
    <property type="molecule type" value="Genomic_DNA"/>
</dbReference>
<dbReference type="PANTHER" id="PTHR43133:SF8">
    <property type="entry name" value="RNA POLYMERASE SIGMA FACTOR HI_1459-RELATED"/>
    <property type="match status" value="1"/>
</dbReference>
<evidence type="ECO:0000256" key="3">
    <source>
        <dbReference type="ARBA" id="ARBA00023082"/>
    </source>
</evidence>
<dbReference type="GO" id="GO:0003677">
    <property type="term" value="F:DNA binding"/>
    <property type="evidence" value="ECO:0007669"/>
    <property type="project" value="UniProtKB-KW"/>
</dbReference>
<evidence type="ECO:0000259" key="6">
    <source>
        <dbReference type="Pfam" id="PF04542"/>
    </source>
</evidence>
<dbReference type="Pfam" id="PF08281">
    <property type="entry name" value="Sigma70_r4_2"/>
    <property type="match status" value="1"/>
</dbReference>
<keyword evidence="2" id="KW-0805">Transcription regulation</keyword>
<evidence type="ECO:0000256" key="5">
    <source>
        <dbReference type="ARBA" id="ARBA00023163"/>
    </source>
</evidence>
<dbReference type="InterPro" id="IPR036388">
    <property type="entry name" value="WH-like_DNA-bd_sf"/>
</dbReference>
<dbReference type="Pfam" id="PF04542">
    <property type="entry name" value="Sigma70_r2"/>
    <property type="match status" value="1"/>
</dbReference>
<dbReference type="Proteomes" id="UP000176897">
    <property type="component" value="Unassembled WGS sequence"/>
</dbReference>
<gene>
    <name evidence="8" type="ORF">A3B21_04735</name>
</gene>
<dbReference type="GO" id="GO:0006352">
    <property type="term" value="P:DNA-templated transcription initiation"/>
    <property type="evidence" value="ECO:0007669"/>
    <property type="project" value="InterPro"/>
</dbReference>
<evidence type="ECO:0000256" key="2">
    <source>
        <dbReference type="ARBA" id="ARBA00023015"/>
    </source>
</evidence>
<accession>A0A1F7UTY4</accession>
<dbReference type="InterPro" id="IPR007627">
    <property type="entry name" value="RNA_pol_sigma70_r2"/>
</dbReference>
<dbReference type="CDD" id="cd06171">
    <property type="entry name" value="Sigma70_r4"/>
    <property type="match status" value="1"/>
</dbReference>
<dbReference type="Gene3D" id="1.10.1740.10">
    <property type="match status" value="1"/>
</dbReference>
<dbReference type="STRING" id="1802401.A3B21_04735"/>
<proteinExistence type="inferred from homology"/>
<dbReference type="SUPFAM" id="SSF88659">
    <property type="entry name" value="Sigma3 and sigma4 domains of RNA polymerase sigma factors"/>
    <property type="match status" value="1"/>
</dbReference>
<keyword evidence="3" id="KW-0731">Sigma factor</keyword>
<protein>
    <recommendedName>
        <fullName evidence="10">RNA polymerase sigma factor 70 region 4 type 2 domain-containing protein</fullName>
    </recommendedName>
</protein>
<dbReference type="AlphaFoldDB" id="A0A1F7UTY4"/>
<keyword evidence="4" id="KW-0238">DNA-binding</keyword>
<dbReference type="NCBIfam" id="TIGR02937">
    <property type="entry name" value="sigma70-ECF"/>
    <property type="match status" value="1"/>
</dbReference>
<name>A0A1F7UTY4_9BACT</name>
<dbReference type="InterPro" id="IPR013324">
    <property type="entry name" value="RNA_pol_sigma_r3/r4-like"/>
</dbReference>
<keyword evidence="5" id="KW-0804">Transcription</keyword>
<evidence type="ECO:0000256" key="4">
    <source>
        <dbReference type="ARBA" id="ARBA00023125"/>
    </source>
</evidence>
<dbReference type="PANTHER" id="PTHR43133">
    <property type="entry name" value="RNA POLYMERASE ECF-TYPE SIGMA FACTO"/>
    <property type="match status" value="1"/>
</dbReference>
<sequence length="196" mass="22905">MQNFEDQLLVQQVADSKDHAAFAVLYSRYQKKIHDFLLFKLARKEDIEDISSQIFLKLWEYLIDGNKRQIHNLRAFLYKSARNAVANFYRAQGHMPKPVELDDPDEYLEISDGREDTLIKLLKSQSIDELTACVQQIPESYREIIALRFFEELEINEIAEITGKTIGNTNVLIHRGVQSLRKIMLPKMEQYDNQGI</sequence>
<dbReference type="InterPro" id="IPR014284">
    <property type="entry name" value="RNA_pol_sigma-70_dom"/>
</dbReference>
<evidence type="ECO:0000313" key="8">
    <source>
        <dbReference type="EMBL" id="OGL81725.1"/>
    </source>
</evidence>
<evidence type="ECO:0000313" key="9">
    <source>
        <dbReference type="Proteomes" id="UP000176897"/>
    </source>
</evidence>
<comment type="similarity">
    <text evidence="1">Belongs to the sigma-70 factor family. ECF subfamily.</text>
</comment>